<feature type="region of interest" description="Disordered" evidence="1">
    <location>
        <begin position="1"/>
        <end position="23"/>
    </location>
</feature>
<reference evidence="2 3" key="2">
    <citation type="submission" date="2009-03" db="EMBL/GenBank/DDBJ databases">
        <title>Draft genome sequence of Roseburia inulinivorans (DSM 16841).</title>
        <authorList>
            <person name="Sudarsanam P."/>
            <person name="Ley R."/>
            <person name="Guruge J."/>
            <person name="Turnbaugh P.J."/>
            <person name="Mahowald M."/>
            <person name="Liep D."/>
            <person name="Gordon J."/>
        </authorList>
    </citation>
    <scope>NUCLEOTIDE SEQUENCE [LARGE SCALE GENOMIC DNA]</scope>
    <source>
        <strain evidence="2 3">DSM 16841</strain>
    </source>
</reference>
<dbReference type="AlphaFoldDB" id="C0FQX5"/>
<dbReference type="Proteomes" id="UP000003561">
    <property type="component" value="Unassembled WGS sequence"/>
</dbReference>
<gene>
    <name evidence="2" type="ORF">ROSEINA2194_01129</name>
</gene>
<comment type="caution">
    <text evidence="2">The sequence shown here is derived from an EMBL/GenBank/DDBJ whole genome shotgun (WGS) entry which is preliminary data.</text>
</comment>
<reference evidence="2 3" key="1">
    <citation type="submission" date="2009-02" db="EMBL/GenBank/DDBJ databases">
        <authorList>
            <person name="Fulton L."/>
            <person name="Clifton S."/>
            <person name="Fulton B."/>
            <person name="Xu J."/>
            <person name="Minx P."/>
            <person name="Pepin K.H."/>
            <person name="Johnson M."/>
            <person name="Bhonagiri V."/>
            <person name="Nash W.E."/>
            <person name="Mardis E.R."/>
            <person name="Wilson R.K."/>
        </authorList>
    </citation>
    <scope>NUCLEOTIDE SEQUENCE [LARGE SCALE GENOMIC DNA]</scope>
    <source>
        <strain evidence="2 3">DSM 16841</strain>
    </source>
</reference>
<evidence type="ECO:0000313" key="2">
    <source>
        <dbReference type="EMBL" id="EEG94993.1"/>
    </source>
</evidence>
<name>C0FQX5_9FIRM</name>
<proteinExistence type="predicted"/>
<organism evidence="2 3">
    <name type="scientific">Roseburia inulinivorans DSM 16841</name>
    <dbReference type="NCBI Taxonomy" id="622312"/>
    <lineage>
        <taxon>Bacteria</taxon>
        <taxon>Bacillati</taxon>
        <taxon>Bacillota</taxon>
        <taxon>Clostridia</taxon>
        <taxon>Lachnospirales</taxon>
        <taxon>Lachnospiraceae</taxon>
        <taxon>Roseburia</taxon>
    </lineage>
</organism>
<sequence length="74" mass="8087">MLTGIAGCGTKQKDDQEAASTETAGAISGVDDIVGKRLVSSLEQPVIFMFPIMKMTDQEQRWSVTTKAQMQSRH</sequence>
<accession>C0FQX5</accession>
<dbReference type="EMBL" id="ACFY01000050">
    <property type="protein sequence ID" value="EEG94993.1"/>
    <property type="molecule type" value="Genomic_DNA"/>
</dbReference>
<evidence type="ECO:0000256" key="1">
    <source>
        <dbReference type="SAM" id="MobiDB-lite"/>
    </source>
</evidence>
<protein>
    <submittedName>
        <fullName evidence="2">Uncharacterized protein</fullName>
    </submittedName>
</protein>
<evidence type="ECO:0000313" key="3">
    <source>
        <dbReference type="Proteomes" id="UP000003561"/>
    </source>
</evidence>
<dbReference type="RefSeq" id="WP_007884103.1">
    <property type="nucleotide sequence ID" value="NZ_ACFY01000050.1"/>
</dbReference>